<feature type="coiled-coil region" evidence="1">
    <location>
        <begin position="76"/>
        <end position="111"/>
    </location>
</feature>
<sequence>MCKKDIEACIGKKVRLKTNGGRKRTIIREGIVEDCYPKVFTVRCIRKSQDDPELVTYSYIDILTDTVEIAVEPEAAEIIQENYAKLEEAIKKENEAIIAAKKAEAEEAKDSEVLED</sequence>
<dbReference type="Proteomes" id="UP000237947">
    <property type="component" value="Chromosome"/>
</dbReference>
<dbReference type="OrthoDB" id="5469at2"/>
<dbReference type="InterPro" id="IPR009366">
    <property type="entry name" value="Protein_Veg"/>
</dbReference>
<gene>
    <name evidence="2" type="ORF">C5Q98_05075</name>
</gene>
<dbReference type="KEGG" id="fsa:C5Q98_05075"/>
<keyword evidence="3" id="KW-1185">Reference proteome</keyword>
<dbReference type="PANTHER" id="PTHR40026">
    <property type="entry name" value="PROTEIN VEG"/>
    <property type="match status" value="1"/>
</dbReference>
<protein>
    <recommendedName>
        <fullName evidence="4">Veg protein</fullName>
    </recommendedName>
</protein>
<dbReference type="EMBL" id="CP027226">
    <property type="protein sequence ID" value="AVM43140.1"/>
    <property type="molecule type" value="Genomic_DNA"/>
</dbReference>
<organism evidence="2 3">
    <name type="scientific">Fastidiosipila sanguinis</name>
    <dbReference type="NCBI Taxonomy" id="236753"/>
    <lineage>
        <taxon>Bacteria</taxon>
        <taxon>Bacillati</taxon>
        <taxon>Bacillota</taxon>
        <taxon>Clostridia</taxon>
        <taxon>Eubacteriales</taxon>
        <taxon>Oscillospiraceae</taxon>
        <taxon>Fastidiosipila</taxon>
    </lineage>
</organism>
<name>A0A2S0KQ26_9FIRM</name>
<dbReference type="Pfam" id="PF06257">
    <property type="entry name" value="VEG"/>
    <property type="match status" value="1"/>
</dbReference>
<evidence type="ECO:0000313" key="2">
    <source>
        <dbReference type="EMBL" id="AVM43140.1"/>
    </source>
</evidence>
<reference evidence="3" key="1">
    <citation type="submission" date="2018-02" db="EMBL/GenBank/DDBJ databases">
        <authorList>
            <person name="Holder M.E."/>
            <person name="Ajami N.J."/>
            <person name="Petrosino J.F."/>
        </authorList>
    </citation>
    <scope>NUCLEOTIDE SEQUENCE [LARGE SCALE GENOMIC DNA]</scope>
    <source>
        <strain evidence="3">CCUG 47711</strain>
    </source>
</reference>
<dbReference type="Gene3D" id="2.30.30.100">
    <property type="match status" value="1"/>
</dbReference>
<dbReference type="AlphaFoldDB" id="A0A2S0KQ26"/>
<evidence type="ECO:0008006" key="4">
    <source>
        <dbReference type="Google" id="ProtNLM"/>
    </source>
</evidence>
<accession>A0A2S0KQ26</accession>
<evidence type="ECO:0000313" key="3">
    <source>
        <dbReference type="Proteomes" id="UP000237947"/>
    </source>
</evidence>
<dbReference type="PANTHER" id="PTHR40026:SF1">
    <property type="entry name" value="PROTEIN VEG"/>
    <property type="match status" value="1"/>
</dbReference>
<proteinExistence type="predicted"/>
<keyword evidence="1" id="KW-0175">Coiled coil</keyword>
<dbReference type="GO" id="GO:0006355">
    <property type="term" value="P:regulation of DNA-templated transcription"/>
    <property type="evidence" value="ECO:0007669"/>
    <property type="project" value="InterPro"/>
</dbReference>
<evidence type="ECO:0000256" key="1">
    <source>
        <dbReference type="SAM" id="Coils"/>
    </source>
</evidence>